<keyword evidence="5" id="KW-0235">DNA replication</keyword>
<dbReference type="InterPro" id="IPR043502">
    <property type="entry name" value="DNA/RNA_pol_sf"/>
</dbReference>
<dbReference type="PANTHER" id="PTHR33568:SF3">
    <property type="entry name" value="DNA-DIRECTED DNA POLYMERASE"/>
    <property type="match status" value="1"/>
</dbReference>
<evidence type="ECO:0000256" key="7">
    <source>
        <dbReference type="ARBA" id="ARBA00023125"/>
    </source>
</evidence>
<dbReference type="GO" id="GO:0003677">
    <property type="term" value="F:DNA binding"/>
    <property type="evidence" value="ECO:0007669"/>
    <property type="project" value="UniProtKB-KW"/>
</dbReference>
<evidence type="ECO:0000256" key="4">
    <source>
        <dbReference type="ARBA" id="ARBA00022695"/>
    </source>
</evidence>
<dbReference type="Pfam" id="PF03175">
    <property type="entry name" value="DNA_pol_B_2"/>
    <property type="match status" value="1"/>
</dbReference>
<gene>
    <name evidence="10" type="ORF">JTE90_011558</name>
</gene>
<keyword evidence="6" id="KW-0239">DNA-directed DNA polymerase</keyword>
<organism evidence="10 11">
    <name type="scientific">Oedothorax gibbosus</name>
    <dbReference type="NCBI Taxonomy" id="931172"/>
    <lineage>
        <taxon>Eukaryota</taxon>
        <taxon>Metazoa</taxon>
        <taxon>Ecdysozoa</taxon>
        <taxon>Arthropoda</taxon>
        <taxon>Chelicerata</taxon>
        <taxon>Arachnida</taxon>
        <taxon>Araneae</taxon>
        <taxon>Araneomorphae</taxon>
        <taxon>Entelegynae</taxon>
        <taxon>Araneoidea</taxon>
        <taxon>Linyphiidae</taxon>
        <taxon>Erigoninae</taxon>
        <taxon>Oedothorax</taxon>
    </lineage>
</organism>
<keyword evidence="11" id="KW-1185">Reference proteome</keyword>
<dbReference type="GO" id="GO:0006260">
    <property type="term" value="P:DNA replication"/>
    <property type="evidence" value="ECO:0007669"/>
    <property type="project" value="UniProtKB-KW"/>
</dbReference>
<comment type="similarity">
    <text evidence="1">Belongs to the DNA polymerase type-B family.</text>
</comment>
<evidence type="ECO:0000313" key="11">
    <source>
        <dbReference type="Proteomes" id="UP000827092"/>
    </source>
</evidence>
<reference evidence="10 11" key="1">
    <citation type="journal article" date="2022" name="Nat. Ecol. Evol.">
        <title>A masculinizing supergene underlies an exaggerated male reproductive morph in a spider.</title>
        <authorList>
            <person name="Hendrickx F."/>
            <person name="De Corte Z."/>
            <person name="Sonet G."/>
            <person name="Van Belleghem S.M."/>
            <person name="Kostlbacher S."/>
            <person name="Vangestel C."/>
        </authorList>
    </citation>
    <scope>NUCLEOTIDE SEQUENCE [LARGE SCALE GENOMIC DNA]</scope>
    <source>
        <strain evidence="10">W744_W776</strain>
    </source>
</reference>
<evidence type="ECO:0000259" key="9">
    <source>
        <dbReference type="Pfam" id="PF03175"/>
    </source>
</evidence>
<dbReference type="AlphaFoldDB" id="A0AAV6TFQ9"/>
<evidence type="ECO:0000313" key="10">
    <source>
        <dbReference type="EMBL" id="KAG8170640.1"/>
    </source>
</evidence>
<keyword evidence="4" id="KW-0548">Nucleotidyltransferase</keyword>
<dbReference type="GO" id="GO:0000166">
    <property type="term" value="F:nucleotide binding"/>
    <property type="evidence" value="ECO:0007669"/>
    <property type="project" value="InterPro"/>
</dbReference>
<evidence type="ECO:0000256" key="2">
    <source>
        <dbReference type="ARBA" id="ARBA00012417"/>
    </source>
</evidence>
<dbReference type="Gene3D" id="3.90.1600.10">
    <property type="entry name" value="Palm domain of DNA polymerase"/>
    <property type="match status" value="1"/>
</dbReference>
<dbReference type="Gene3D" id="3.40.960.10">
    <property type="entry name" value="VSR Endonuclease"/>
    <property type="match status" value="1"/>
</dbReference>
<dbReference type="PANTHER" id="PTHR33568">
    <property type="entry name" value="DNA POLYMERASE"/>
    <property type="match status" value="1"/>
</dbReference>
<protein>
    <recommendedName>
        <fullName evidence="2">DNA-directed DNA polymerase</fullName>
        <ecNumber evidence="2">2.7.7.7</ecNumber>
    </recommendedName>
</protein>
<accession>A0AAV6TFQ9</accession>
<dbReference type="SUPFAM" id="SSF52980">
    <property type="entry name" value="Restriction endonuclease-like"/>
    <property type="match status" value="1"/>
</dbReference>
<keyword evidence="7" id="KW-0238">DNA-binding</keyword>
<evidence type="ECO:0000256" key="1">
    <source>
        <dbReference type="ARBA" id="ARBA00005755"/>
    </source>
</evidence>
<dbReference type="InterPro" id="IPR023211">
    <property type="entry name" value="DNA_pol_palm_dom_sf"/>
</dbReference>
<dbReference type="InterPro" id="IPR004868">
    <property type="entry name" value="DNA-dir_DNA_pol_B_mt/vir"/>
</dbReference>
<dbReference type="Proteomes" id="UP000827092">
    <property type="component" value="Unassembled WGS sequence"/>
</dbReference>
<dbReference type="EMBL" id="JAFNEN010005096">
    <property type="protein sequence ID" value="KAG8170640.1"/>
    <property type="molecule type" value="Genomic_DNA"/>
</dbReference>
<comment type="catalytic activity">
    <reaction evidence="8">
        <text>DNA(n) + a 2'-deoxyribonucleoside 5'-triphosphate = DNA(n+1) + diphosphate</text>
        <dbReference type="Rhea" id="RHEA:22508"/>
        <dbReference type="Rhea" id="RHEA-COMP:17339"/>
        <dbReference type="Rhea" id="RHEA-COMP:17340"/>
        <dbReference type="ChEBI" id="CHEBI:33019"/>
        <dbReference type="ChEBI" id="CHEBI:61560"/>
        <dbReference type="ChEBI" id="CHEBI:173112"/>
        <dbReference type="EC" id="2.7.7.7"/>
    </reaction>
</comment>
<evidence type="ECO:0000256" key="6">
    <source>
        <dbReference type="ARBA" id="ARBA00022932"/>
    </source>
</evidence>
<keyword evidence="3" id="KW-0808">Transferase</keyword>
<dbReference type="GO" id="GO:0006281">
    <property type="term" value="P:DNA repair"/>
    <property type="evidence" value="ECO:0007669"/>
    <property type="project" value="UniProtKB-ARBA"/>
</dbReference>
<dbReference type="InterPro" id="IPR011335">
    <property type="entry name" value="Restrct_endonuc-II-like"/>
</dbReference>
<evidence type="ECO:0000256" key="3">
    <source>
        <dbReference type="ARBA" id="ARBA00022679"/>
    </source>
</evidence>
<evidence type="ECO:0000256" key="5">
    <source>
        <dbReference type="ARBA" id="ARBA00022705"/>
    </source>
</evidence>
<dbReference type="EC" id="2.7.7.7" evidence="2"/>
<comment type="caution">
    <text evidence="10">The sequence shown here is derived from an EMBL/GenBank/DDBJ whole genome shotgun (WGS) entry which is preliminary data.</text>
</comment>
<dbReference type="GO" id="GO:0003887">
    <property type="term" value="F:DNA-directed DNA polymerase activity"/>
    <property type="evidence" value="ECO:0007669"/>
    <property type="project" value="UniProtKB-KW"/>
</dbReference>
<evidence type="ECO:0000256" key="8">
    <source>
        <dbReference type="ARBA" id="ARBA00049244"/>
    </source>
</evidence>
<dbReference type="SUPFAM" id="SSF56672">
    <property type="entry name" value="DNA/RNA polymerases"/>
    <property type="match status" value="1"/>
</dbReference>
<proteinExistence type="inferred from homology"/>
<name>A0AAV6TFQ9_9ARAC</name>
<feature type="domain" description="DNA-directed DNA polymerase family B mitochondria/virus" evidence="9">
    <location>
        <begin position="173"/>
        <end position="336"/>
    </location>
</feature>
<sequence>MDTAQVDPFRYITIAAACMACFRSQHIPANLIAMMPSNGYINTTNFSRDSIRWLEWVAHQESITICHALNGAGEVKVGGISVDGFCQSTRTIYQFHGCFFHGCLQCFNPDVVNPVTSYTMKLLNDKTRENTEKLQRQGFTVVEMWEHDFKAEKKNNADLKSFLSTLEICDRLNPRDAFFGGRTNAVKLYHEGPSKYIDFTSLYPYCNKYSRYPVGHPEVLIPAVGETDIEGYFGIVKCRVLPPKGLLHPVCVYRCKDKLMFPLCRTCSETLQQTPCNHTPEQRSLTGTWISEELKVAVEKGYVILKLYEVYHFKESSVTLFKSYIDLFLKIKQEASGWPAECVTSDDKERYLASYLEVEGIQLDPSQIQFNPGRRAVAKLALNSFWGRWGMNRNKTHLQYVRSLEAFNKVLTDNTKTVEDIFFPNDDICGLQWRQEEGFLPQDITTNIFLAAFTTCHARLKLYSELFKLDRSVLYFDTDSIIYASNGHNDPL</sequence>